<feature type="domain" description="AB hydrolase-1" evidence="1">
    <location>
        <begin position="38"/>
        <end position="122"/>
    </location>
</feature>
<proteinExistence type="predicted"/>
<reference evidence="2 3" key="1">
    <citation type="submission" date="2020-07" db="EMBL/GenBank/DDBJ databases">
        <title>Genomic Encyclopedia of Type Strains, Phase IV (KMG-V): Genome sequencing to study the core and pangenomes of soil and plant-associated prokaryotes.</title>
        <authorList>
            <person name="Whitman W."/>
        </authorList>
    </citation>
    <scope>NUCLEOTIDE SEQUENCE [LARGE SCALE GENOMIC DNA]</scope>
    <source>
        <strain evidence="2 3">SAS40</strain>
    </source>
</reference>
<dbReference type="SUPFAM" id="SSF53474">
    <property type="entry name" value="alpha/beta-Hydrolases"/>
    <property type="match status" value="1"/>
</dbReference>
<dbReference type="PANTHER" id="PTHR43433">
    <property type="entry name" value="HYDROLASE, ALPHA/BETA FOLD FAMILY PROTEIN"/>
    <property type="match status" value="1"/>
</dbReference>
<accession>A0A7Y9LKI6</accession>
<dbReference type="Gene3D" id="3.40.50.1820">
    <property type="entry name" value="alpha/beta hydrolase"/>
    <property type="match status" value="1"/>
</dbReference>
<dbReference type="InterPro" id="IPR000073">
    <property type="entry name" value="AB_hydrolase_1"/>
</dbReference>
<organism evidence="2 3">
    <name type="scientific">Pigmentiphaga litoralis</name>
    <dbReference type="NCBI Taxonomy" id="516702"/>
    <lineage>
        <taxon>Bacteria</taxon>
        <taxon>Pseudomonadati</taxon>
        <taxon>Pseudomonadota</taxon>
        <taxon>Betaproteobacteria</taxon>
        <taxon>Burkholderiales</taxon>
        <taxon>Alcaligenaceae</taxon>
        <taxon>Pigmentiphaga</taxon>
    </lineage>
</organism>
<dbReference type="Proteomes" id="UP000542125">
    <property type="component" value="Unassembled WGS sequence"/>
</dbReference>
<dbReference type="RefSeq" id="WP_179586312.1">
    <property type="nucleotide sequence ID" value="NZ_JACBYR010000001.1"/>
</dbReference>
<dbReference type="Pfam" id="PF00561">
    <property type="entry name" value="Abhydrolase_1"/>
    <property type="match status" value="1"/>
</dbReference>
<evidence type="ECO:0000313" key="3">
    <source>
        <dbReference type="Proteomes" id="UP000542125"/>
    </source>
</evidence>
<protein>
    <submittedName>
        <fullName evidence="2">Pimeloyl-ACP methyl ester carboxylesterase</fullName>
    </submittedName>
</protein>
<dbReference type="InterPro" id="IPR050471">
    <property type="entry name" value="AB_hydrolase"/>
</dbReference>
<keyword evidence="3" id="KW-1185">Reference proteome</keyword>
<comment type="caution">
    <text evidence="2">The sequence shown here is derived from an EMBL/GenBank/DDBJ whole genome shotgun (WGS) entry which is preliminary data.</text>
</comment>
<evidence type="ECO:0000313" key="2">
    <source>
        <dbReference type="EMBL" id="NYE82994.1"/>
    </source>
</evidence>
<gene>
    <name evidence="2" type="ORF">FHW18_002265</name>
</gene>
<dbReference type="PANTHER" id="PTHR43433:SF5">
    <property type="entry name" value="AB HYDROLASE-1 DOMAIN-CONTAINING PROTEIN"/>
    <property type="match status" value="1"/>
</dbReference>
<evidence type="ECO:0000259" key="1">
    <source>
        <dbReference type="Pfam" id="PF00561"/>
    </source>
</evidence>
<dbReference type="EMBL" id="JACBYR010000001">
    <property type="protein sequence ID" value="NYE82994.1"/>
    <property type="molecule type" value="Genomic_DNA"/>
</dbReference>
<dbReference type="InterPro" id="IPR029058">
    <property type="entry name" value="AB_hydrolase_fold"/>
</dbReference>
<dbReference type="AlphaFoldDB" id="A0A7Y9LKI6"/>
<name>A0A7Y9LKI6_9BURK</name>
<sequence length="282" mass="30555">MPIAALNGTHIPFEVIGDQGDWIALSPGGRRGMDELVPLATRIAAGGYRVVIHDRRNCGAGELAFDDRAPEFEIWADDLHALLQHLGASPAIVGGFSSGCRLSLLLALKHPEAVRALLLMRITGGAFAAERLAAKYYTDYIKRVKEGGMDALARDAHFRALIVANPSNQARLQQFDAATFLRIMRAWRADLEAGAAMPVLGATEAQLRSLTMPACVIPGTDRTHPIDVGERVQQLIAGSTWIPMQLKQQDADFIPMEAWCDDATLAEQLLAFLKTLPATGAH</sequence>